<gene>
    <name evidence="2" type="ORF">NCTC11632_00169</name>
</gene>
<evidence type="ECO:0000259" key="1">
    <source>
        <dbReference type="Pfam" id="PF21012"/>
    </source>
</evidence>
<sequence>MTSLFNFKMQKLMQSARHLSVACGLCFTCFHLLHAQQTEKNGNESYRFPTRYLLSTEHLKEVYMLPSDKIYLYKKNCYIGKTGVNTFRSKEYTDPSEYSRNRTAFKIEAEAFHRLGNKDFVWGQANYINTKKEQILGHGSADISRIYPYTTIDYTGGNEHSETYGFTSGYARQFSKTTIGAEVSYRAASFSRKTDPRPLNVVSDINGHVALRLHVNPDYAFSFGLQGGYYKQHSQIKMFGNGDLIESYHYLGLGFVHSRFLANNANIYISGYSWGSGLSFTPNKTSGWMAGLAFNREKLTKSLDENGNLSPFEINRIEISAQAGKTGLLGEGNVYLLLKAVHKQTIGKEYLYGLPSSDQYPLIGSQNLYSDVWQNISLSGGYSLGLSSSLFEITGKSSWINSREQYDEPFRRIKFSLLHFSLIPRYTWKKQKWVYNIALPTDFTHNIQAKTSFDGENISNPVLRALALHRYNSVQGQTYAIGLKAGAGYALKTGLLFASPFIKYTYHNHIKNSSHEVGFTIGYSF</sequence>
<protein>
    <recommendedName>
        <fullName evidence="1">DUF6850 domain-containing protein</fullName>
    </recommendedName>
</protein>
<proteinExistence type="predicted"/>
<reference evidence="2 3" key="1">
    <citation type="submission" date="2018-06" db="EMBL/GenBank/DDBJ databases">
        <authorList>
            <consortium name="Pathogen Informatics"/>
            <person name="Doyle S."/>
        </authorList>
    </citation>
    <scope>NUCLEOTIDE SEQUENCE [LARGE SCALE GENOMIC DNA]</scope>
    <source>
        <strain evidence="2 3">NCTC11632</strain>
    </source>
</reference>
<dbReference type="EMBL" id="UGTF01000002">
    <property type="protein sequence ID" value="SUB88108.1"/>
    <property type="molecule type" value="Genomic_DNA"/>
</dbReference>
<evidence type="ECO:0000313" key="2">
    <source>
        <dbReference type="EMBL" id="SUB88108.1"/>
    </source>
</evidence>
<evidence type="ECO:0000313" key="3">
    <source>
        <dbReference type="Proteomes" id="UP000254156"/>
    </source>
</evidence>
<accession>A0A379E5Y0</accession>
<organism evidence="2 3">
    <name type="scientific">Porphyromonas macacae</name>
    <dbReference type="NCBI Taxonomy" id="28115"/>
    <lineage>
        <taxon>Bacteria</taxon>
        <taxon>Pseudomonadati</taxon>
        <taxon>Bacteroidota</taxon>
        <taxon>Bacteroidia</taxon>
        <taxon>Bacteroidales</taxon>
        <taxon>Porphyromonadaceae</taxon>
        <taxon>Porphyromonas</taxon>
    </lineage>
</organism>
<dbReference type="InterPro" id="IPR049236">
    <property type="entry name" value="DUF6850"/>
</dbReference>
<dbReference type="Pfam" id="PF21012">
    <property type="entry name" value="DUF6850"/>
    <property type="match status" value="1"/>
</dbReference>
<dbReference type="AlphaFoldDB" id="A0A379E5Y0"/>
<name>A0A379E5Y0_9PORP</name>
<dbReference type="Proteomes" id="UP000254156">
    <property type="component" value="Unassembled WGS sequence"/>
</dbReference>
<feature type="domain" description="DUF6850" evidence="1">
    <location>
        <begin position="89"/>
        <end position="525"/>
    </location>
</feature>